<dbReference type="AlphaFoldDB" id="F0W7Z3"/>
<gene>
    <name evidence="1" type="primary">AlNc14C32G2943</name>
    <name evidence="1" type="ORF">ALNC14_033890</name>
</gene>
<name>F0W7Z3_9STRA</name>
<sequence length="141" mass="15458">MIAQRKDVSPPVAFMILSDMLANQAVEAVASRYASFTMGKTIHAFSASARPKKASRNFFASQSSSQKSTFRLFSYLRKQVSRISAVQKRQRSGISLMDENVVGSIASAAKLIVSIHGKLSNQVTEQAHWMNTQVRGADAHP</sequence>
<proteinExistence type="predicted"/>
<reference evidence="1" key="1">
    <citation type="journal article" date="2011" name="PLoS Biol.">
        <title>Gene gain and loss during evolution of obligate parasitism in the white rust pathogen of Arabidopsis thaliana.</title>
        <authorList>
            <person name="Kemen E."/>
            <person name="Gardiner A."/>
            <person name="Schultz-Larsen T."/>
            <person name="Kemen A.C."/>
            <person name="Balmuth A.L."/>
            <person name="Robert-Seilaniantz A."/>
            <person name="Bailey K."/>
            <person name="Holub E."/>
            <person name="Studholme D.J."/>
            <person name="Maclean D."/>
            <person name="Jones J.D."/>
        </authorList>
    </citation>
    <scope>NUCLEOTIDE SEQUENCE</scope>
</reference>
<dbReference type="EMBL" id="FR824077">
    <property type="protein sequence ID" value="CCA17246.1"/>
    <property type="molecule type" value="Genomic_DNA"/>
</dbReference>
<accession>F0W7Z3</accession>
<organism evidence="1">
    <name type="scientific">Albugo laibachii Nc14</name>
    <dbReference type="NCBI Taxonomy" id="890382"/>
    <lineage>
        <taxon>Eukaryota</taxon>
        <taxon>Sar</taxon>
        <taxon>Stramenopiles</taxon>
        <taxon>Oomycota</taxon>
        <taxon>Peronosporomycetes</taxon>
        <taxon>Albuginales</taxon>
        <taxon>Albuginaceae</taxon>
        <taxon>Albugo</taxon>
    </lineage>
</organism>
<reference evidence="1" key="2">
    <citation type="submission" date="2011-02" db="EMBL/GenBank/DDBJ databases">
        <authorList>
            <person name="MacLean D."/>
        </authorList>
    </citation>
    <scope>NUCLEOTIDE SEQUENCE</scope>
</reference>
<protein>
    <submittedName>
        <fullName evidence="1">AlNc14C32G2943 protein</fullName>
    </submittedName>
</protein>
<dbReference type="HOGENOM" id="CLU_1828895_0_0_1"/>
<evidence type="ECO:0000313" key="1">
    <source>
        <dbReference type="EMBL" id="CCA17246.1"/>
    </source>
</evidence>